<feature type="transmembrane region" description="Helical" evidence="1">
    <location>
        <begin position="6"/>
        <end position="31"/>
    </location>
</feature>
<evidence type="ECO:0000256" key="1">
    <source>
        <dbReference type="SAM" id="Phobius"/>
    </source>
</evidence>
<accession>A0A4Q7UZ79</accession>
<evidence type="ECO:0000313" key="3">
    <source>
        <dbReference type="Proteomes" id="UP000291591"/>
    </source>
</evidence>
<dbReference type="RefSeq" id="WP_165438443.1">
    <property type="nucleotide sequence ID" value="NZ_SHKL01000001.1"/>
</dbReference>
<dbReference type="EMBL" id="SHKL01000001">
    <property type="protein sequence ID" value="RZT87432.1"/>
    <property type="molecule type" value="Genomic_DNA"/>
</dbReference>
<keyword evidence="1" id="KW-1133">Transmembrane helix</keyword>
<evidence type="ECO:0000313" key="2">
    <source>
        <dbReference type="EMBL" id="RZT87432.1"/>
    </source>
</evidence>
<dbReference type="Proteomes" id="UP000291591">
    <property type="component" value="Unassembled WGS sequence"/>
</dbReference>
<keyword evidence="1" id="KW-0812">Transmembrane</keyword>
<reference evidence="2 3" key="1">
    <citation type="submission" date="2019-02" db="EMBL/GenBank/DDBJ databases">
        <title>Sequencing the genomes of 1000 actinobacteria strains.</title>
        <authorList>
            <person name="Klenk H.-P."/>
        </authorList>
    </citation>
    <scope>NUCLEOTIDE SEQUENCE [LARGE SCALE GENOMIC DNA]</scope>
    <source>
        <strain evidence="2 3">DSM 45779</strain>
    </source>
</reference>
<keyword evidence="1" id="KW-0472">Membrane</keyword>
<comment type="caution">
    <text evidence="2">The sequence shown here is derived from an EMBL/GenBank/DDBJ whole genome shotgun (WGS) entry which is preliminary data.</text>
</comment>
<proteinExistence type="predicted"/>
<protein>
    <submittedName>
        <fullName evidence="2">Uncharacterized protein</fullName>
    </submittedName>
</protein>
<name>A0A4Q7UZ79_PSEST</name>
<dbReference type="AlphaFoldDB" id="A0A4Q7UZ79"/>
<keyword evidence="3" id="KW-1185">Reference proteome</keyword>
<gene>
    <name evidence="2" type="ORF">EV383_4356</name>
</gene>
<sequence length="58" mass="6185">MITLPLVVTVLAIFAAGIAAGAMTGALIRFWRNVFAYLVRRATAGNHSKGTRSEAVRP</sequence>
<organism evidence="2 3">
    <name type="scientific">Pseudonocardia sediminis</name>
    <dbReference type="NCBI Taxonomy" id="1397368"/>
    <lineage>
        <taxon>Bacteria</taxon>
        <taxon>Bacillati</taxon>
        <taxon>Actinomycetota</taxon>
        <taxon>Actinomycetes</taxon>
        <taxon>Pseudonocardiales</taxon>
        <taxon>Pseudonocardiaceae</taxon>
        <taxon>Pseudonocardia</taxon>
    </lineage>
</organism>